<dbReference type="AlphaFoldDB" id="S7TDR5"/>
<dbReference type="Proteomes" id="UP000014977">
    <property type="component" value="Unassembled WGS sequence"/>
</dbReference>
<reference evidence="1 2" key="1">
    <citation type="journal article" date="2013" name="Genome Announc.">
        <title>Draft genome sequences for three mercury-methylating, sulfate-reducing bacteria.</title>
        <authorList>
            <person name="Brown S.D."/>
            <person name="Hurt R.A.Jr."/>
            <person name="Gilmour C.C."/>
            <person name="Elias D.A."/>
        </authorList>
    </citation>
    <scope>NUCLEOTIDE SEQUENCE [LARGE SCALE GENOMIC DNA]</scope>
    <source>
        <strain evidence="1 2">DSM 2059</strain>
    </source>
</reference>
<accession>S7TDR5</accession>
<evidence type="ECO:0000313" key="2">
    <source>
        <dbReference type="Proteomes" id="UP000014977"/>
    </source>
</evidence>
<organism evidence="1 2">
    <name type="scientific">Desulfococcus multivorans DSM 2059</name>
    <dbReference type="NCBI Taxonomy" id="1121405"/>
    <lineage>
        <taxon>Bacteria</taxon>
        <taxon>Pseudomonadati</taxon>
        <taxon>Thermodesulfobacteriota</taxon>
        <taxon>Desulfobacteria</taxon>
        <taxon>Desulfobacterales</taxon>
        <taxon>Desulfococcaceae</taxon>
        <taxon>Desulfococcus</taxon>
    </lineage>
</organism>
<name>S7TDR5_DESML</name>
<keyword evidence="2" id="KW-1185">Reference proteome</keyword>
<sequence>MDPEGVNDFRGATVLHKQVDIIMMRFQDLMSEAAECLGR</sequence>
<comment type="caution">
    <text evidence="1">The sequence shown here is derived from an EMBL/GenBank/DDBJ whole genome shotgun (WGS) entry which is preliminary data.</text>
</comment>
<dbReference type="EMBL" id="ATHJ01000110">
    <property type="protein sequence ID" value="EPR34816.1"/>
    <property type="molecule type" value="Genomic_DNA"/>
</dbReference>
<gene>
    <name evidence="1" type="ORF">dsmv_3195</name>
</gene>
<evidence type="ECO:0000313" key="1">
    <source>
        <dbReference type="EMBL" id="EPR34816.1"/>
    </source>
</evidence>
<proteinExistence type="predicted"/>
<protein>
    <submittedName>
        <fullName evidence="1">Uncharacterized protein</fullName>
    </submittedName>
</protein>